<keyword evidence="12" id="KW-1185">Reference proteome</keyword>
<feature type="transmembrane region" description="Helical" evidence="9">
    <location>
        <begin position="63"/>
        <end position="87"/>
    </location>
</feature>
<feature type="domain" description="Major facilitator superfamily (MFS) profile" evidence="10">
    <location>
        <begin position="26"/>
        <end position="432"/>
    </location>
</feature>
<reference evidence="11 12" key="1">
    <citation type="submission" date="2017-02" db="EMBL/GenBank/DDBJ databases">
        <authorList>
            <person name="Peterson S.W."/>
        </authorList>
    </citation>
    <scope>NUCLEOTIDE SEQUENCE [LARGE SCALE GENOMIC DNA]</scope>
    <source>
        <strain evidence="11 12">CIP104813</strain>
    </source>
</reference>
<dbReference type="PANTHER" id="PTHR43528">
    <property type="entry name" value="ALPHA-KETOGLUTARATE PERMEASE"/>
    <property type="match status" value="1"/>
</dbReference>
<keyword evidence="6" id="KW-0769">Symport</keyword>
<dbReference type="Proteomes" id="UP000195981">
    <property type="component" value="Unassembled WGS sequence"/>
</dbReference>
<dbReference type="InterPro" id="IPR051084">
    <property type="entry name" value="H+-coupled_symporters"/>
</dbReference>
<evidence type="ECO:0000313" key="12">
    <source>
        <dbReference type="Proteomes" id="UP000195981"/>
    </source>
</evidence>
<comment type="subcellular location">
    <subcellularLocation>
        <location evidence="1">Cell membrane</location>
        <topology evidence="1">Multi-pass membrane protein</topology>
    </subcellularLocation>
</comment>
<feature type="transmembrane region" description="Helical" evidence="9">
    <location>
        <begin position="99"/>
        <end position="120"/>
    </location>
</feature>
<evidence type="ECO:0000256" key="3">
    <source>
        <dbReference type="ARBA" id="ARBA00022448"/>
    </source>
</evidence>
<evidence type="ECO:0000256" key="7">
    <source>
        <dbReference type="ARBA" id="ARBA00022989"/>
    </source>
</evidence>
<dbReference type="GO" id="GO:0015293">
    <property type="term" value="F:symporter activity"/>
    <property type="evidence" value="ECO:0007669"/>
    <property type="project" value="UniProtKB-KW"/>
</dbReference>
<feature type="transmembrane region" description="Helical" evidence="9">
    <location>
        <begin position="164"/>
        <end position="192"/>
    </location>
</feature>
<evidence type="ECO:0000256" key="2">
    <source>
        <dbReference type="ARBA" id="ARBA00008240"/>
    </source>
</evidence>
<dbReference type="SUPFAM" id="SSF103473">
    <property type="entry name" value="MFS general substrate transporter"/>
    <property type="match status" value="1"/>
</dbReference>
<feature type="transmembrane region" description="Helical" evidence="9">
    <location>
        <begin position="343"/>
        <end position="366"/>
    </location>
</feature>
<feature type="transmembrane region" description="Helical" evidence="9">
    <location>
        <begin position="286"/>
        <end position="307"/>
    </location>
</feature>
<dbReference type="InterPro" id="IPR005829">
    <property type="entry name" value="Sugar_transporter_CS"/>
</dbReference>
<name>A0A1X6X675_9MICO</name>
<dbReference type="GO" id="GO:0005886">
    <property type="term" value="C:plasma membrane"/>
    <property type="evidence" value="ECO:0007669"/>
    <property type="project" value="UniProtKB-SubCell"/>
</dbReference>
<feature type="transmembrane region" description="Helical" evidence="9">
    <location>
        <begin position="126"/>
        <end position="152"/>
    </location>
</feature>
<evidence type="ECO:0000256" key="5">
    <source>
        <dbReference type="ARBA" id="ARBA00022692"/>
    </source>
</evidence>
<dbReference type="PROSITE" id="PS00217">
    <property type="entry name" value="SUGAR_TRANSPORT_2"/>
    <property type="match status" value="1"/>
</dbReference>
<evidence type="ECO:0000256" key="1">
    <source>
        <dbReference type="ARBA" id="ARBA00004651"/>
    </source>
</evidence>
<sequence length="437" mass="46381">MSTAIEAPDAPELTTPRRGLGIERRQLIGAGIGQVIEWFDWTAYALLAVYFAPQFFPAGTSGLVALLGTYGILAVGFIARPLAGLVVGAVADHFGRKRALMLTVYGMGGASLVIALAPTYEQVGALAPLILLLARIVQGICIGGEFASVSALAMESAGPGRRGWVAGLMNLFGNLGGVLLVGIVTGLAFLIGDDAMAAGGWRIVFLLGALLALGGWFLRRHMAETQAPEAADHRVTLRSLVRPMLLHPRQSIQVIGLTLGFTAMVYAWGTYFPAYASTYHGLPLQWSMLSLLVTHLSLMVLVPLAGLVSDRFGRRPTMIVGGLALTLGTVPALGLLTDSVARLLVIQVVGNAFIALLQASSMPAYAELFPRRFRATGFGFPYSLTVGLIGGTVPLVGTELKNLGAPDAFPWYLVALMGISTLFYLRMRETAFDPLPE</sequence>
<dbReference type="OrthoDB" id="8953821at2"/>
<dbReference type="RefSeq" id="WP_087104944.1">
    <property type="nucleotide sequence ID" value="NZ_FWFG01000101.1"/>
</dbReference>
<evidence type="ECO:0000256" key="4">
    <source>
        <dbReference type="ARBA" id="ARBA00022475"/>
    </source>
</evidence>
<dbReference type="PROSITE" id="PS00216">
    <property type="entry name" value="SUGAR_TRANSPORT_1"/>
    <property type="match status" value="2"/>
</dbReference>
<keyword evidence="3" id="KW-0813">Transport</keyword>
<keyword evidence="7 9" id="KW-1133">Transmembrane helix</keyword>
<evidence type="ECO:0000256" key="6">
    <source>
        <dbReference type="ARBA" id="ARBA00022847"/>
    </source>
</evidence>
<dbReference type="EMBL" id="FWFG01000101">
    <property type="protein sequence ID" value="SLM94702.1"/>
    <property type="molecule type" value="Genomic_DNA"/>
</dbReference>
<keyword evidence="5 9" id="KW-0812">Transmembrane</keyword>
<dbReference type="InterPro" id="IPR011701">
    <property type="entry name" value="MFS"/>
</dbReference>
<feature type="transmembrane region" description="Helical" evidence="9">
    <location>
        <begin position="198"/>
        <end position="218"/>
    </location>
</feature>
<dbReference type="Pfam" id="PF07690">
    <property type="entry name" value="MFS_1"/>
    <property type="match status" value="1"/>
</dbReference>
<dbReference type="InterPro" id="IPR020846">
    <property type="entry name" value="MFS_dom"/>
</dbReference>
<evidence type="ECO:0000256" key="9">
    <source>
        <dbReference type="SAM" id="Phobius"/>
    </source>
</evidence>
<keyword evidence="8 9" id="KW-0472">Membrane</keyword>
<organism evidence="11 12">
    <name type="scientific">Brachybacterium nesterenkovii</name>
    <dbReference type="NCBI Taxonomy" id="47847"/>
    <lineage>
        <taxon>Bacteria</taxon>
        <taxon>Bacillati</taxon>
        <taxon>Actinomycetota</taxon>
        <taxon>Actinomycetes</taxon>
        <taxon>Micrococcales</taxon>
        <taxon>Dermabacteraceae</taxon>
        <taxon>Brachybacterium</taxon>
    </lineage>
</organism>
<dbReference type="Gene3D" id="1.20.1250.20">
    <property type="entry name" value="MFS general substrate transporter like domains"/>
    <property type="match status" value="2"/>
</dbReference>
<dbReference type="PROSITE" id="PS50850">
    <property type="entry name" value="MFS"/>
    <property type="match status" value="1"/>
</dbReference>
<accession>A0A1X6X675</accession>
<dbReference type="AlphaFoldDB" id="A0A1X6X675"/>
<gene>
    <name evidence="11" type="ORF">FM110_11750</name>
</gene>
<dbReference type="InterPro" id="IPR036259">
    <property type="entry name" value="MFS_trans_sf"/>
</dbReference>
<feature type="transmembrane region" description="Helical" evidence="9">
    <location>
        <begin position="378"/>
        <end position="397"/>
    </location>
</feature>
<keyword evidence="4" id="KW-1003">Cell membrane</keyword>
<evidence type="ECO:0000313" key="11">
    <source>
        <dbReference type="EMBL" id="SLM94702.1"/>
    </source>
</evidence>
<protein>
    <submittedName>
        <fullName evidence="11">Putative transmembrane transport protein</fullName>
    </submittedName>
</protein>
<comment type="similarity">
    <text evidence="2">Belongs to the major facilitator superfamily. Metabolite:H+ Symporter (MHS) family (TC 2.A.1.6) family.</text>
</comment>
<dbReference type="PANTHER" id="PTHR43528:SF1">
    <property type="entry name" value="ALPHA-KETOGLUTARATE PERMEASE"/>
    <property type="match status" value="1"/>
</dbReference>
<feature type="transmembrane region" description="Helical" evidence="9">
    <location>
        <begin position="252"/>
        <end position="274"/>
    </location>
</feature>
<proteinExistence type="inferred from homology"/>
<feature type="transmembrane region" description="Helical" evidence="9">
    <location>
        <begin position="319"/>
        <end position="337"/>
    </location>
</feature>
<feature type="transmembrane region" description="Helical" evidence="9">
    <location>
        <begin position="409"/>
        <end position="425"/>
    </location>
</feature>
<feature type="transmembrane region" description="Helical" evidence="9">
    <location>
        <begin position="27"/>
        <end position="51"/>
    </location>
</feature>
<evidence type="ECO:0000256" key="8">
    <source>
        <dbReference type="ARBA" id="ARBA00023136"/>
    </source>
</evidence>
<evidence type="ECO:0000259" key="10">
    <source>
        <dbReference type="PROSITE" id="PS50850"/>
    </source>
</evidence>